<evidence type="ECO:0000259" key="14">
    <source>
        <dbReference type="Pfam" id="PF00593"/>
    </source>
</evidence>
<feature type="signal peptide" evidence="13">
    <location>
        <begin position="1"/>
        <end position="22"/>
    </location>
</feature>
<dbReference type="InterPro" id="IPR000531">
    <property type="entry name" value="Beta-barrel_TonB"/>
</dbReference>
<evidence type="ECO:0000256" key="12">
    <source>
        <dbReference type="RuleBase" id="RU003357"/>
    </source>
</evidence>
<evidence type="ECO:0000313" key="17">
    <source>
        <dbReference type="Proteomes" id="UP000291572"/>
    </source>
</evidence>
<keyword evidence="8 12" id="KW-0798">TonB box</keyword>
<evidence type="ECO:0000256" key="5">
    <source>
        <dbReference type="ARBA" id="ARBA00022692"/>
    </source>
</evidence>
<evidence type="ECO:0000256" key="3">
    <source>
        <dbReference type="ARBA" id="ARBA00022452"/>
    </source>
</evidence>
<sequence>MKHQFHTSAAIIALTGSSILMAAQASAQTDGAPAQAEQPAADQSGLGDIIVTAQKREQRLNDVGVSVSVASATQLQSAGVIDAEGLGSIVPGFTASTSVFGPPVFSLRGVNFNSFQASAPPTVSSYIDEAALPYPVMGQALFLDVERVEVLKGPQGTLFGQNATGGSINVIAAKPTKDLSAGFRVDVNRWGETNAEGFVSGPLSDTLLARVAVQTTQFGGWQRGYYLNNQKNGDQNKIAGRLLLDWTPTDRLKISVNLNASKDRSEQQQAQAFLIQPVNPAAASAAPFLTYRDHLPTNARDADFDTGYDTRADSYTYQGVLRADYDINEALTLTSITNYVKTRFRSPHDQDGTAVPMQPATAKADIKSINQEIRLSGNYADAGINFVLGASYGKDDITEGVANAYTGYTGFPANSPAEWKYDLIQRGAAIFGSVDYEVVQGLTLTAGARYTETKQTINGCTFDKGGTPGIRGVSQSIVGAVNPALAAAYVSGGCITIDDGGGAAAPTFLPIFADGEQKEHNIAWRGAVNYKVTPDVLLYASVSRGFKAGTFPVIVNLFNSVIKPVKQEKLTSYEAGAKLTLFDNHVQLNASAFHYDYVNKQFFSFLPVLQGALVTATLVNIPKSTVDGADIDITAQFGGLRLNGGATYIKTKVSQYVGFDFAGQPLDFSGKQFNYAPPWSANLDAEYKFDTGGDLSPFVGGTVTYRDKTFADLGEGADFAMPSYTLLDARIGVESINGWRVSLYGRNLTNKYYWNSVASAGDGAVRFTGEPRTYGANFSYRF</sequence>
<keyword evidence="9 11" id="KW-0472">Membrane</keyword>
<dbReference type="CDD" id="cd01347">
    <property type="entry name" value="ligand_gated_channel"/>
    <property type="match status" value="1"/>
</dbReference>
<keyword evidence="13" id="KW-0732">Signal</keyword>
<dbReference type="PANTHER" id="PTHR32552">
    <property type="entry name" value="FERRICHROME IRON RECEPTOR-RELATED"/>
    <property type="match status" value="1"/>
</dbReference>
<evidence type="ECO:0000256" key="10">
    <source>
        <dbReference type="ARBA" id="ARBA00023237"/>
    </source>
</evidence>
<feature type="chain" id="PRO_5034587632" evidence="13">
    <location>
        <begin position="23"/>
        <end position="782"/>
    </location>
</feature>
<keyword evidence="7" id="KW-0406">Ion transport</keyword>
<dbReference type="PANTHER" id="PTHR32552:SF81">
    <property type="entry name" value="TONB-DEPENDENT OUTER MEMBRANE RECEPTOR"/>
    <property type="match status" value="1"/>
</dbReference>
<name>A0A8G1ZI22_9SPHN</name>
<keyword evidence="3 11" id="KW-1134">Transmembrane beta strand</keyword>
<dbReference type="EMBL" id="SEOO01000078">
    <property type="protein sequence ID" value="RYM05462.1"/>
    <property type="molecule type" value="Genomic_DNA"/>
</dbReference>
<dbReference type="Pfam" id="PF00593">
    <property type="entry name" value="TonB_dep_Rec_b-barrel"/>
    <property type="match status" value="1"/>
</dbReference>
<evidence type="ECO:0000256" key="2">
    <source>
        <dbReference type="ARBA" id="ARBA00022448"/>
    </source>
</evidence>
<dbReference type="GO" id="GO:0009279">
    <property type="term" value="C:cell outer membrane"/>
    <property type="evidence" value="ECO:0007669"/>
    <property type="project" value="UniProtKB-SubCell"/>
</dbReference>
<dbReference type="InterPro" id="IPR036942">
    <property type="entry name" value="Beta-barrel_TonB_sf"/>
</dbReference>
<keyword evidence="4" id="KW-0410">Iron transport</keyword>
<keyword evidence="6" id="KW-0408">Iron</keyword>
<evidence type="ECO:0000256" key="8">
    <source>
        <dbReference type="ARBA" id="ARBA00023077"/>
    </source>
</evidence>
<reference evidence="16 17" key="1">
    <citation type="submission" date="2019-02" db="EMBL/GenBank/DDBJ databases">
        <authorList>
            <person name="Feng G."/>
        </authorList>
    </citation>
    <scope>NUCLEOTIDE SEQUENCE [LARGE SCALE GENOMIC DNA]</scope>
    <source>
        <strain evidence="16 17">CCTCC AB 2011146</strain>
    </source>
</reference>
<evidence type="ECO:0000256" key="13">
    <source>
        <dbReference type="SAM" id="SignalP"/>
    </source>
</evidence>
<dbReference type="PROSITE" id="PS52016">
    <property type="entry name" value="TONB_DEPENDENT_REC_3"/>
    <property type="match status" value="1"/>
</dbReference>
<comment type="caution">
    <text evidence="16">The sequence shown here is derived from an EMBL/GenBank/DDBJ whole genome shotgun (WGS) entry which is preliminary data.</text>
</comment>
<dbReference type="Proteomes" id="UP000291572">
    <property type="component" value="Unassembled WGS sequence"/>
</dbReference>
<dbReference type="AlphaFoldDB" id="A0A8G1ZI22"/>
<evidence type="ECO:0000259" key="15">
    <source>
        <dbReference type="Pfam" id="PF07715"/>
    </source>
</evidence>
<dbReference type="GO" id="GO:0006826">
    <property type="term" value="P:iron ion transport"/>
    <property type="evidence" value="ECO:0007669"/>
    <property type="project" value="UniProtKB-KW"/>
</dbReference>
<gene>
    <name evidence="16" type="ORF">EWH12_21195</name>
</gene>
<evidence type="ECO:0000313" key="16">
    <source>
        <dbReference type="EMBL" id="RYM05462.1"/>
    </source>
</evidence>
<evidence type="ECO:0000256" key="11">
    <source>
        <dbReference type="PROSITE-ProRule" id="PRU01360"/>
    </source>
</evidence>
<feature type="domain" description="TonB-dependent receptor-like beta-barrel" evidence="14">
    <location>
        <begin position="296"/>
        <end position="748"/>
    </location>
</feature>
<proteinExistence type="inferred from homology"/>
<comment type="subcellular location">
    <subcellularLocation>
        <location evidence="1 11">Cell outer membrane</location>
        <topology evidence="1 11">Multi-pass membrane protein</topology>
    </subcellularLocation>
</comment>
<dbReference type="SUPFAM" id="SSF56935">
    <property type="entry name" value="Porins"/>
    <property type="match status" value="1"/>
</dbReference>
<protein>
    <submittedName>
        <fullName evidence="16">TonB-dependent receptor</fullName>
    </submittedName>
</protein>
<evidence type="ECO:0000256" key="4">
    <source>
        <dbReference type="ARBA" id="ARBA00022496"/>
    </source>
</evidence>
<dbReference type="Gene3D" id="2.40.170.20">
    <property type="entry name" value="TonB-dependent receptor, beta-barrel domain"/>
    <property type="match status" value="1"/>
</dbReference>
<keyword evidence="5 11" id="KW-0812">Transmembrane</keyword>
<dbReference type="InterPro" id="IPR039426">
    <property type="entry name" value="TonB-dep_rcpt-like"/>
</dbReference>
<organism evidence="16 17">
    <name type="scientific">Sphingobium cupriresistens</name>
    <dbReference type="NCBI Taxonomy" id="1132417"/>
    <lineage>
        <taxon>Bacteria</taxon>
        <taxon>Pseudomonadati</taxon>
        <taxon>Pseudomonadota</taxon>
        <taxon>Alphaproteobacteria</taxon>
        <taxon>Sphingomonadales</taxon>
        <taxon>Sphingomonadaceae</taxon>
        <taxon>Sphingobium</taxon>
    </lineage>
</organism>
<evidence type="ECO:0000256" key="9">
    <source>
        <dbReference type="ARBA" id="ARBA00023136"/>
    </source>
</evidence>
<evidence type="ECO:0000256" key="6">
    <source>
        <dbReference type="ARBA" id="ARBA00023004"/>
    </source>
</evidence>
<evidence type="ECO:0000256" key="1">
    <source>
        <dbReference type="ARBA" id="ARBA00004571"/>
    </source>
</evidence>
<keyword evidence="10 11" id="KW-0998">Cell outer membrane</keyword>
<dbReference type="Pfam" id="PF07715">
    <property type="entry name" value="Plug"/>
    <property type="match status" value="1"/>
</dbReference>
<accession>A0A8G1ZI22</accession>
<dbReference type="OrthoDB" id="127311at2"/>
<dbReference type="InterPro" id="IPR012910">
    <property type="entry name" value="Plug_dom"/>
</dbReference>
<keyword evidence="16" id="KW-0675">Receptor</keyword>
<dbReference type="RefSeq" id="WP_129927748.1">
    <property type="nucleotide sequence ID" value="NZ_SEOO01000078.1"/>
</dbReference>
<keyword evidence="2 11" id="KW-0813">Transport</keyword>
<comment type="similarity">
    <text evidence="11 12">Belongs to the TonB-dependent receptor family.</text>
</comment>
<evidence type="ECO:0000256" key="7">
    <source>
        <dbReference type="ARBA" id="ARBA00023065"/>
    </source>
</evidence>
<feature type="domain" description="TonB-dependent receptor plug" evidence="15">
    <location>
        <begin position="60"/>
        <end position="166"/>
    </location>
</feature>